<evidence type="ECO:0008006" key="3">
    <source>
        <dbReference type="Google" id="ProtNLM"/>
    </source>
</evidence>
<dbReference type="AlphaFoldDB" id="A0AAW1JHD5"/>
<dbReference type="Proteomes" id="UP001458880">
    <property type="component" value="Unassembled WGS sequence"/>
</dbReference>
<keyword evidence="2" id="KW-1185">Reference proteome</keyword>
<dbReference type="PANTHER" id="PTHR47326:SF1">
    <property type="entry name" value="HTH PSQ-TYPE DOMAIN-CONTAINING PROTEIN"/>
    <property type="match status" value="1"/>
</dbReference>
<organism evidence="1 2">
    <name type="scientific">Popillia japonica</name>
    <name type="common">Japanese beetle</name>
    <dbReference type="NCBI Taxonomy" id="7064"/>
    <lineage>
        <taxon>Eukaryota</taxon>
        <taxon>Metazoa</taxon>
        <taxon>Ecdysozoa</taxon>
        <taxon>Arthropoda</taxon>
        <taxon>Hexapoda</taxon>
        <taxon>Insecta</taxon>
        <taxon>Pterygota</taxon>
        <taxon>Neoptera</taxon>
        <taxon>Endopterygota</taxon>
        <taxon>Coleoptera</taxon>
        <taxon>Polyphaga</taxon>
        <taxon>Scarabaeiformia</taxon>
        <taxon>Scarabaeidae</taxon>
        <taxon>Rutelinae</taxon>
        <taxon>Popillia</taxon>
    </lineage>
</organism>
<sequence>MAPIPYPVEELINMVFVYALADEKRLYAERYPNRNLPQHQMFARAFLFMLLAERYPNRNLPQHQMFARAFEGFRKNGNVKLKKTERPVQLDEATLGRIEEDPTTSTRRISSMENTSKSTAWRILKEHPSHPIHYQEVQPLT</sequence>
<proteinExistence type="predicted"/>
<reference evidence="1 2" key="1">
    <citation type="journal article" date="2024" name="BMC Genomics">
        <title>De novo assembly and annotation of Popillia japonica's genome with initial clues to its potential as an invasive pest.</title>
        <authorList>
            <person name="Cucini C."/>
            <person name="Boschi S."/>
            <person name="Funari R."/>
            <person name="Cardaioli E."/>
            <person name="Iannotti N."/>
            <person name="Marturano G."/>
            <person name="Paoli F."/>
            <person name="Bruttini M."/>
            <person name="Carapelli A."/>
            <person name="Frati F."/>
            <person name="Nardi F."/>
        </authorList>
    </citation>
    <scope>NUCLEOTIDE SEQUENCE [LARGE SCALE GENOMIC DNA]</scope>
    <source>
        <strain evidence="1">DMR45628</strain>
    </source>
</reference>
<accession>A0AAW1JHD5</accession>
<evidence type="ECO:0000313" key="2">
    <source>
        <dbReference type="Proteomes" id="UP001458880"/>
    </source>
</evidence>
<dbReference type="EMBL" id="JASPKY010000383">
    <property type="protein sequence ID" value="KAK9702789.1"/>
    <property type="molecule type" value="Genomic_DNA"/>
</dbReference>
<protein>
    <recommendedName>
        <fullName evidence="3">Transposase</fullName>
    </recommendedName>
</protein>
<evidence type="ECO:0000313" key="1">
    <source>
        <dbReference type="EMBL" id="KAK9702789.1"/>
    </source>
</evidence>
<comment type="caution">
    <text evidence="1">The sequence shown here is derived from an EMBL/GenBank/DDBJ whole genome shotgun (WGS) entry which is preliminary data.</text>
</comment>
<gene>
    <name evidence="1" type="ORF">QE152_g29727</name>
</gene>
<name>A0AAW1JHD5_POPJA</name>
<dbReference type="PANTHER" id="PTHR47326">
    <property type="entry name" value="TRANSPOSABLE ELEMENT TC3 TRANSPOSASE-LIKE PROTEIN"/>
    <property type="match status" value="1"/>
</dbReference>